<feature type="region of interest" description="Disordered" evidence="3">
    <location>
        <begin position="1"/>
        <end position="25"/>
    </location>
</feature>
<dbReference type="GO" id="GO:0005737">
    <property type="term" value="C:cytoplasm"/>
    <property type="evidence" value="ECO:0007669"/>
    <property type="project" value="TreeGrafter"/>
</dbReference>
<dbReference type="InterPro" id="IPR008266">
    <property type="entry name" value="Tyr_kinase_AS"/>
</dbReference>
<proteinExistence type="predicted"/>
<organism evidence="5 6">
    <name type="scientific">Pseudo-nitzschia multistriata</name>
    <dbReference type="NCBI Taxonomy" id="183589"/>
    <lineage>
        <taxon>Eukaryota</taxon>
        <taxon>Sar</taxon>
        <taxon>Stramenopiles</taxon>
        <taxon>Ochrophyta</taxon>
        <taxon>Bacillariophyta</taxon>
        <taxon>Bacillariophyceae</taxon>
        <taxon>Bacillariophycidae</taxon>
        <taxon>Bacillariales</taxon>
        <taxon>Bacillariaceae</taxon>
        <taxon>Pseudo-nitzschia</taxon>
    </lineage>
</organism>
<name>A0A448ZSQ3_9STRA</name>
<evidence type="ECO:0000259" key="4">
    <source>
        <dbReference type="PROSITE" id="PS50011"/>
    </source>
</evidence>
<dbReference type="PROSITE" id="PS00109">
    <property type="entry name" value="PROTEIN_KINASE_TYR"/>
    <property type="match status" value="1"/>
</dbReference>
<dbReference type="OrthoDB" id="541276at2759"/>
<dbReference type="EMBL" id="CAACVS010000683">
    <property type="protein sequence ID" value="VEU45079.1"/>
    <property type="molecule type" value="Genomic_DNA"/>
</dbReference>
<keyword evidence="6" id="KW-1185">Reference proteome</keyword>
<evidence type="ECO:0000256" key="1">
    <source>
        <dbReference type="ARBA" id="ARBA00022741"/>
    </source>
</evidence>
<evidence type="ECO:0000256" key="3">
    <source>
        <dbReference type="SAM" id="MobiDB-lite"/>
    </source>
</evidence>
<dbReference type="AlphaFoldDB" id="A0A448ZSQ3"/>
<evidence type="ECO:0000313" key="5">
    <source>
        <dbReference type="EMBL" id="VEU45079.1"/>
    </source>
</evidence>
<dbReference type="PANTHER" id="PTHR24346">
    <property type="entry name" value="MAP/MICROTUBULE AFFINITY-REGULATING KINASE"/>
    <property type="match status" value="1"/>
</dbReference>
<reference evidence="5 6" key="1">
    <citation type="submission" date="2019-01" db="EMBL/GenBank/DDBJ databases">
        <authorList>
            <person name="Ferrante I. M."/>
        </authorList>
    </citation>
    <scope>NUCLEOTIDE SEQUENCE [LARGE SCALE GENOMIC DNA]</scope>
    <source>
        <strain evidence="5 6">B856</strain>
    </source>
</reference>
<dbReference type="GO" id="GO:0005524">
    <property type="term" value="F:ATP binding"/>
    <property type="evidence" value="ECO:0007669"/>
    <property type="project" value="UniProtKB-KW"/>
</dbReference>
<gene>
    <name evidence="5" type="ORF">PSNMU_V1.4_AUG-EV-PASAV3_0122290</name>
</gene>
<dbReference type="GO" id="GO:0035556">
    <property type="term" value="P:intracellular signal transduction"/>
    <property type="evidence" value="ECO:0007669"/>
    <property type="project" value="TreeGrafter"/>
</dbReference>
<protein>
    <recommendedName>
        <fullName evidence="4">Protein kinase domain-containing protein</fullName>
    </recommendedName>
</protein>
<keyword evidence="2" id="KW-0067">ATP-binding</keyword>
<accession>A0A448ZSQ3</accession>
<dbReference type="InterPro" id="IPR011009">
    <property type="entry name" value="Kinase-like_dom_sf"/>
</dbReference>
<feature type="domain" description="Protein kinase" evidence="4">
    <location>
        <begin position="91"/>
        <end position="384"/>
    </location>
</feature>
<keyword evidence="1" id="KW-0547">Nucleotide-binding</keyword>
<dbReference type="CDD" id="cd00180">
    <property type="entry name" value="PKc"/>
    <property type="match status" value="1"/>
</dbReference>
<dbReference type="PROSITE" id="PS50011">
    <property type="entry name" value="PROTEIN_KINASE_DOM"/>
    <property type="match status" value="1"/>
</dbReference>
<evidence type="ECO:0000256" key="2">
    <source>
        <dbReference type="ARBA" id="ARBA00022840"/>
    </source>
</evidence>
<dbReference type="Gene3D" id="1.10.510.10">
    <property type="entry name" value="Transferase(Phosphotransferase) domain 1"/>
    <property type="match status" value="1"/>
</dbReference>
<evidence type="ECO:0000313" key="6">
    <source>
        <dbReference type="Proteomes" id="UP000291116"/>
    </source>
</evidence>
<dbReference type="Proteomes" id="UP000291116">
    <property type="component" value="Unassembled WGS sequence"/>
</dbReference>
<dbReference type="Pfam" id="PF00069">
    <property type="entry name" value="Pkinase"/>
    <property type="match status" value="1"/>
</dbReference>
<dbReference type="GO" id="GO:0004674">
    <property type="term" value="F:protein serine/threonine kinase activity"/>
    <property type="evidence" value="ECO:0007669"/>
    <property type="project" value="TreeGrafter"/>
</dbReference>
<dbReference type="InterPro" id="IPR000719">
    <property type="entry name" value="Prot_kinase_dom"/>
</dbReference>
<sequence>MKQGQLPEPPLPESDDPPLRLDPCVSRPTGLTVLPPCRSSGTAGESASPGLSVDLVNANPLRCFQAYARIREMAPVDLGHHYPGWGLVYFAVVLPRVGEREFAMPHEESAEKVAVKRLSKAAVEEFLARGGHENPFREIQRMQWLGDNQHVLGIVEALHDEDYLYIVMPYCEGGSLVRWIFGDRDRIGDALGGSAAVYHNLLENIEYLHRHGVCHRDFSPDNCMVLKNHRIVLNDLAMSFRMPPGDLTATDPGGGFFGKPAYLPPEVVSGYRCFSASGCDLWGTAVVLFNLVTGEVAWRESLPTDLRFRYLVLAGGLSSSRRGRSSPNERAAEVLADDGSGGLRSLAEKCLDLNPLVSDLLEGVLRLDPNERWETRRVKSSLWLEAFRQLG</sequence>
<dbReference type="PANTHER" id="PTHR24346:SF75">
    <property type="entry name" value="AURORA KINASE"/>
    <property type="match status" value="1"/>
</dbReference>
<dbReference type="Gene3D" id="3.30.200.20">
    <property type="entry name" value="Phosphorylase Kinase, domain 1"/>
    <property type="match status" value="1"/>
</dbReference>
<dbReference type="SUPFAM" id="SSF56112">
    <property type="entry name" value="Protein kinase-like (PK-like)"/>
    <property type="match status" value="1"/>
</dbReference>